<dbReference type="EMBL" id="JBHSDC010000031">
    <property type="protein sequence ID" value="MFC4233568.1"/>
    <property type="molecule type" value="Genomic_DNA"/>
</dbReference>
<dbReference type="Pfam" id="PF14125">
    <property type="entry name" value="DUF4292"/>
    <property type="match status" value="1"/>
</dbReference>
<accession>A0ABV8Q0C1</accession>
<sequence length="273" mass="31089">MMKYIIAIGTIATFAFACKPVKKVQIINAAISKKDTVQTIVIKEAEKVDSSAIVRDIMSKVVKKKIDFTTFNAKIKVDYEGQETSQHATAYLSMKKDSIILIKVVGPLGVVALQVQITKDSVVVMNKLDKSVRLRSISYLQEASQIPFDFSTLQDVIIGNPVFITNNILSYKSYNDQFLVFMTGKLFKHLITLDNTDFKPLHSKLDDIDPLQNRTCDITFSNYETKGNLNFATYRSISVSQKSKLDIYLDFKDYKFNEPLNYQFSVPKNYKRL</sequence>
<organism evidence="1 2">
    <name type="scientific">Parasediminibacterium paludis</name>
    <dbReference type="NCBI Taxonomy" id="908966"/>
    <lineage>
        <taxon>Bacteria</taxon>
        <taxon>Pseudomonadati</taxon>
        <taxon>Bacteroidota</taxon>
        <taxon>Chitinophagia</taxon>
        <taxon>Chitinophagales</taxon>
        <taxon>Chitinophagaceae</taxon>
        <taxon>Parasediminibacterium</taxon>
    </lineage>
</organism>
<proteinExistence type="predicted"/>
<dbReference type="PROSITE" id="PS51257">
    <property type="entry name" value="PROKAR_LIPOPROTEIN"/>
    <property type="match status" value="1"/>
</dbReference>
<reference evidence="2" key="1">
    <citation type="journal article" date="2019" name="Int. J. Syst. Evol. Microbiol.">
        <title>The Global Catalogue of Microorganisms (GCM) 10K type strain sequencing project: providing services to taxonomists for standard genome sequencing and annotation.</title>
        <authorList>
            <consortium name="The Broad Institute Genomics Platform"/>
            <consortium name="The Broad Institute Genome Sequencing Center for Infectious Disease"/>
            <person name="Wu L."/>
            <person name="Ma J."/>
        </authorList>
    </citation>
    <scope>NUCLEOTIDE SEQUENCE [LARGE SCALE GENOMIC DNA]</scope>
    <source>
        <strain evidence="2">CECT 8010</strain>
    </source>
</reference>
<protein>
    <submittedName>
        <fullName evidence="1">DUF4292 domain-containing protein</fullName>
    </submittedName>
</protein>
<dbReference type="InterPro" id="IPR025634">
    <property type="entry name" value="DUF4292"/>
</dbReference>
<keyword evidence="2" id="KW-1185">Reference proteome</keyword>
<comment type="caution">
    <text evidence="1">The sequence shown here is derived from an EMBL/GenBank/DDBJ whole genome shotgun (WGS) entry which is preliminary data.</text>
</comment>
<dbReference type="RefSeq" id="WP_379015910.1">
    <property type="nucleotide sequence ID" value="NZ_JBHSDC010000031.1"/>
</dbReference>
<evidence type="ECO:0000313" key="1">
    <source>
        <dbReference type="EMBL" id="MFC4233568.1"/>
    </source>
</evidence>
<gene>
    <name evidence="1" type="ORF">ACFOW1_16825</name>
</gene>
<name>A0ABV8Q0C1_9BACT</name>
<evidence type="ECO:0000313" key="2">
    <source>
        <dbReference type="Proteomes" id="UP001595906"/>
    </source>
</evidence>
<dbReference type="Proteomes" id="UP001595906">
    <property type="component" value="Unassembled WGS sequence"/>
</dbReference>
<dbReference type="Gene3D" id="2.50.20.10">
    <property type="entry name" value="Lipoprotein localisation LolA/LolB/LppX"/>
    <property type="match status" value="1"/>
</dbReference>